<dbReference type="InterPro" id="IPR055357">
    <property type="entry name" value="LRR_At1g61320_AtMIF1"/>
</dbReference>
<sequence length="240" mass="26911">MISHHLHCLCAACLPGLLFIDNGELPCLKKLTIDDRSITVKLNCPNLESFKFSGDSAEMIFAHVPKLRKVDILFWVAMHSCLAILDDLTRNVPQLEALSLCMNTEVILPMSGHVTRSCLRKLDLHVWIPLGFDVLSIIYMLNASPFLEILNLKVCLRAGTIERQGGDYGNCSHFRLKEAKIEGFSFRLNTLILVLCLLRKAVALEHMIIKTINGCSKTKQTLTSLLQKNIITTKAQVIIQ</sequence>
<keyword evidence="4" id="KW-1185">Reference proteome</keyword>
<evidence type="ECO:0000256" key="1">
    <source>
        <dbReference type="SAM" id="SignalP"/>
    </source>
</evidence>
<organism evidence="3 4">
    <name type="scientific">Cuscuta campestris</name>
    <dbReference type="NCBI Taxonomy" id="132261"/>
    <lineage>
        <taxon>Eukaryota</taxon>
        <taxon>Viridiplantae</taxon>
        <taxon>Streptophyta</taxon>
        <taxon>Embryophyta</taxon>
        <taxon>Tracheophyta</taxon>
        <taxon>Spermatophyta</taxon>
        <taxon>Magnoliopsida</taxon>
        <taxon>eudicotyledons</taxon>
        <taxon>Gunneridae</taxon>
        <taxon>Pentapetalae</taxon>
        <taxon>asterids</taxon>
        <taxon>lamiids</taxon>
        <taxon>Solanales</taxon>
        <taxon>Convolvulaceae</taxon>
        <taxon>Cuscuteae</taxon>
        <taxon>Cuscuta</taxon>
        <taxon>Cuscuta subgen. Grammica</taxon>
        <taxon>Cuscuta sect. Cleistogrammica</taxon>
    </lineage>
</organism>
<dbReference type="PANTHER" id="PTHR34145:SF28">
    <property type="entry name" value="F-BOX DOMAIN-CONTAINING PROTEIN"/>
    <property type="match status" value="1"/>
</dbReference>
<dbReference type="InterPro" id="IPR032675">
    <property type="entry name" value="LRR_dom_sf"/>
</dbReference>
<accession>A0A484MJH3</accession>
<proteinExistence type="predicted"/>
<dbReference type="AlphaFoldDB" id="A0A484MJH3"/>
<evidence type="ECO:0000313" key="3">
    <source>
        <dbReference type="EMBL" id="VFQ88942.1"/>
    </source>
</evidence>
<dbReference type="Proteomes" id="UP000595140">
    <property type="component" value="Unassembled WGS sequence"/>
</dbReference>
<dbReference type="PANTHER" id="PTHR34145">
    <property type="entry name" value="OS02G0105600 PROTEIN"/>
    <property type="match status" value="1"/>
</dbReference>
<dbReference type="InterPro" id="IPR053772">
    <property type="entry name" value="At1g61320/At1g61330-like"/>
</dbReference>
<reference evidence="3 4" key="1">
    <citation type="submission" date="2018-04" db="EMBL/GenBank/DDBJ databases">
        <authorList>
            <person name="Vogel A."/>
        </authorList>
    </citation>
    <scope>NUCLEOTIDE SEQUENCE [LARGE SCALE GENOMIC DNA]</scope>
</reference>
<dbReference type="SUPFAM" id="SSF52047">
    <property type="entry name" value="RNI-like"/>
    <property type="match status" value="1"/>
</dbReference>
<keyword evidence="1" id="KW-0732">Signal</keyword>
<protein>
    <recommendedName>
        <fullName evidence="2">At1g61320/AtMIF1 LRR domain-containing protein</fullName>
    </recommendedName>
</protein>
<evidence type="ECO:0000259" key="2">
    <source>
        <dbReference type="Pfam" id="PF23622"/>
    </source>
</evidence>
<feature type="domain" description="At1g61320/AtMIF1 LRR" evidence="2">
    <location>
        <begin position="38"/>
        <end position="228"/>
    </location>
</feature>
<name>A0A484MJH3_9ASTE</name>
<dbReference type="OrthoDB" id="1744980at2759"/>
<dbReference type="Gene3D" id="3.80.10.10">
    <property type="entry name" value="Ribonuclease Inhibitor"/>
    <property type="match status" value="1"/>
</dbReference>
<evidence type="ECO:0000313" key="4">
    <source>
        <dbReference type="Proteomes" id="UP000595140"/>
    </source>
</evidence>
<gene>
    <name evidence="3" type="ORF">CCAM_LOCUS30718</name>
</gene>
<feature type="chain" id="PRO_5019739104" description="At1g61320/AtMIF1 LRR domain-containing protein" evidence="1">
    <location>
        <begin position="20"/>
        <end position="240"/>
    </location>
</feature>
<feature type="signal peptide" evidence="1">
    <location>
        <begin position="1"/>
        <end position="19"/>
    </location>
</feature>
<dbReference type="Pfam" id="PF23622">
    <property type="entry name" value="LRR_At1g61320_AtMIF1"/>
    <property type="match status" value="1"/>
</dbReference>
<dbReference type="EMBL" id="OOIL02003702">
    <property type="protein sequence ID" value="VFQ88942.1"/>
    <property type="molecule type" value="Genomic_DNA"/>
</dbReference>